<keyword evidence="2" id="KW-0121">Carboxypeptidase</keyword>
<dbReference type="MEROPS" id="M32.005"/>
<gene>
    <name evidence="2" type="ORF">STCU_07863</name>
</gene>
<dbReference type="PROSITE" id="PS52034">
    <property type="entry name" value="PEPTIDASE_M32"/>
    <property type="match status" value="1"/>
</dbReference>
<dbReference type="EMBL" id="ATMH01007863">
    <property type="protein sequence ID" value="EPY23120.1"/>
    <property type="molecule type" value="Genomic_DNA"/>
</dbReference>
<keyword evidence="3" id="KW-1185">Reference proteome</keyword>
<evidence type="ECO:0000256" key="1">
    <source>
        <dbReference type="PIRSR" id="PIRSR006615-2"/>
    </source>
</evidence>
<dbReference type="PANTHER" id="PTHR34217">
    <property type="entry name" value="METAL-DEPENDENT CARBOXYPEPTIDASE"/>
    <property type="match status" value="1"/>
</dbReference>
<dbReference type="CDD" id="cd06460">
    <property type="entry name" value="M32_Taq"/>
    <property type="match status" value="1"/>
</dbReference>
<protein>
    <submittedName>
        <fullName evidence="2">Carboxypeptidase Taq</fullName>
    </submittedName>
</protein>
<evidence type="ECO:0000313" key="2">
    <source>
        <dbReference type="EMBL" id="EPY23120.1"/>
    </source>
</evidence>
<keyword evidence="2" id="KW-0378">Hydrolase</keyword>
<dbReference type="PANTHER" id="PTHR34217:SF1">
    <property type="entry name" value="CARBOXYPEPTIDASE 1"/>
    <property type="match status" value="1"/>
</dbReference>
<accession>S9VIW3</accession>
<dbReference type="PRINTS" id="PR00998">
    <property type="entry name" value="CRBOXYPTASET"/>
</dbReference>
<organism evidence="2 3">
    <name type="scientific">Strigomonas culicis</name>
    <dbReference type="NCBI Taxonomy" id="28005"/>
    <lineage>
        <taxon>Eukaryota</taxon>
        <taxon>Discoba</taxon>
        <taxon>Euglenozoa</taxon>
        <taxon>Kinetoplastea</taxon>
        <taxon>Metakinetoplastina</taxon>
        <taxon>Trypanosomatida</taxon>
        <taxon>Trypanosomatidae</taxon>
        <taxon>Strigomonadinae</taxon>
        <taxon>Strigomonas</taxon>
    </lineage>
</organism>
<dbReference type="InterPro" id="IPR001333">
    <property type="entry name" value="Peptidase_M32_Taq"/>
</dbReference>
<dbReference type="OrthoDB" id="275647at2759"/>
<sequence>MKRMYYAESALSESFIARRARVVAAATVDWCRARQQNNFQLFLPKLREMVALMREEAACRTAAEQRYRAALGELPAPGASPAPIYESLLHMFEPGMSVADVDSIFDAMKAWLPQLLTAIVEQQTAAERREPAAYAYVQRLRDVCIPVAAQAALNRHCMELLEYDFEAGRLDVSPHPFTSLQKTDARVTTHYDEHNYMKTLFATIHETGHGRYEQCCGPRALLGQPVCHARSLMMHETQSRFLEVMVGRSGAFAAYIQPHLLRHYAAAPPEPGRAPGVEGAAEQDTLREAFGREEKVRYLHQRVEPGLIRLEADEVCYPLHIILRYEIERALVEGTMEAEDVPRVWNEKMKQYLGLDPGDRDDLGCLQDMHWSQGFFGYFPTYTLGSMFAAQLMATIRRELGEAEVARCIAAGELAPIFAQQKAKIWDQGCLYETEDLMRRATGEKLNPKYFREHLERRYLRRED</sequence>
<dbReference type="Pfam" id="PF02074">
    <property type="entry name" value="Peptidase_M32"/>
    <property type="match status" value="1"/>
</dbReference>
<dbReference type="PIRSF" id="PIRSF006615">
    <property type="entry name" value="Zn_crbxpep_Taq"/>
    <property type="match status" value="1"/>
</dbReference>
<keyword evidence="2" id="KW-0645">Protease</keyword>
<feature type="active site" description="Proton donor/acceptor" evidence="1">
    <location>
        <position position="206"/>
    </location>
</feature>
<dbReference type="GO" id="GO:0004181">
    <property type="term" value="F:metallocarboxypeptidase activity"/>
    <property type="evidence" value="ECO:0007669"/>
    <property type="project" value="InterPro"/>
</dbReference>
<dbReference type="AlphaFoldDB" id="S9VIW3"/>
<dbReference type="SUPFAM" id="SSF55486">
    <property type="entry name" value="Metalloproteases ('zincins'), catalytic domain"/>
    <property type="match status" value="1"/>
</dbReference>
<dbReference type="GO" id="GO:0006508">
    <property type="term" value="P:proteolysis"/>
    <property type="evidence" value="ECO:0007669"/>
    <property type="project" value="InterPro"/>
</dbReference>
<name>S9VIW3_9TRYP</name>
<dbReference type="Proteomes" id="UP000015354">
    <property type="component" value="Unassembled WGS sequence"/>
</dbReference>
<reference evidence="2 3" key="1">
    <citation type="journal article" date="2013" name="PLoS ONE">
        <title>Predicting the Proteins of Angomonas deanei, Strigomonas culicis and Their Respective Endosymbionts Reveals New Aspects of the Trypanosomatidae Family.</title>
        <authorList>
            <person name="Motta M.C."/>
            <person name="Martins A.C."/>
            <person name="de Souza S.S."/>
            <person name="Catta-Preta C.M."/>
            <person name="Silva R."/>
            <person name="Klein C.C."/>
            <person name="de Almeida L.G."/>
            <person name="de Lima Cunha O."/>
            <person name="Ciapina L.P."/>
            <person name="Brocchi M."/>
            <person name="Colabardini A.C."/>
            <person name="de Araujo Lima B."/>
            <person name="Machado C.R."/>
            <person name="de Almeida Soares C.M."/>
            <person name="Probst C.M."/>
            <person name="de Menezes C.B."/>
            <person name="Thompson C.E."/>
            <person name="Bartholomeu D.C."/>
            <person name="Gradia D.F."/>
            <person name="Pavoni D.P."/>
            <person name="Grisard E.C."/>
            <person name="Fantinatti-Garboggini F."/>
            <person name="Marchini F.K."/>
            <person name="Rodrigues-Luiz G.F."/>
            <person name="Wagner G."/>
            <person name="Goldman G.H."/>
            <person name="Fietto J.L."/>
            <person name="Elias M.C."/>
            <person name="Goldman M.H."/>
            <person name="Sagot M.F."/>
            <person name="Pereira M."/>
            <person name="Stoco P.H."/>
            <person name="de Mendonca-Neto R.P."/>
            <person name="Teixeira S.M."/>
            <person name="Maciel T.E."/>
            <person name="de Oliveira Mendes T.A."/>
            <person name="Urmenyi T.P."/>
            <person name="de Souza W."/>
            <person name="Schenkman S."/>
            <person name="de Vasconcelos A.T."/>
        </authorList>
    </citation>
    <scope>NUCLEOTIDE SEQUENCE [LARGE SCALE GENOMIC DNA]</scope>
</reference>
<comment type="caution">
    <text evidence="2">The sequence shown here is derived from an EMBL/GenBank/DDBJ whole genome shotgun (WGS) entry which is preliminary data.</text>
</comment>
<dbReference type="Gene3D" id="1.10.1370.30">
    <property type="match status" value="1"/>
</dbReference>
<evidence type="ECO:0000313" key="3">
    <source>
        <dbReference type="Proteomes" id="UP000015354"/>
    </source>
</evidence>
<proteinExistence type="predicted"/>